<dbReference type="PROSITE" id="PS51201">
    <property type="entry name" value="RCK_N"/>
    <property type="match status" value="1"/>
</dbReference>
<evidence type="ECO:0000259" key="1">
    <source>
        <dbReference type="PROSITE" id="PS51201"/>
    </source>
</evidence>
<accession>A0A6L5YBP7</accession>
<dbReference type="PANTHER" id="PTHR43833">
    <property type="entry name" value="POTASSIUM CHANNEL PROTEIN 2-RELATED-RELATED"/>
    <property type="match status" value="1"/>
</dbReference>
<dbReference type="Gene3D" id="3.40.50.720">
    <property type="entry name" value="NAD(P)-binding Rossmann-like Domain"/>
    <property type="match status" value="1"/>
</dbReference>
<comment type="caution">
    <text evidence="2">The sequence shown here is derived from an EMBL/GenBank/DDBJ whole genome shotgun (WGS) entry which is preliminary data.</text>
</comment>
<reference evidence="2 3" key="1">
    <citation type="submission" date="2019-08" db="EMBL/GenBank/DDBJ databases">
        <title>In-depth cultivation of the pig gut microbiome towards novel bacterial diversity and tailored functional studies.</title>
        <authorList>
            <person name="Wylensek D."/>
            <person name="Hitch T.C.A."/>
            <person name="Clavel T."/>
        </authorList>
    </citation>
    <scope>NUCLEOTIDE SEQUENCE [LARGE SCALE GENOMIC DNA]</scope>
    <source>
        <strain evidence="2 3">SM-530-WT-4B</strain>
    </source>
</reference>
<dbReference type="AlphaFoldDB" id="A0A6L5YBP7"/>
<sequence>MTEIFVNIPQGHTLICGWNSHALKVLRELEASGHPVVVVARRRPEELKNSAATVVEGDISDDETLKRAGVETATSAVILAENAGSLPADTVDARSILAALAVESLHPEIYSVLEIINPENERHAQNANVDNVVYCNRLIANYIALCASQRGISNFANDLFSHSDNRSSLNAMDLDPQWQGKTIGEVFAAVRAQGDLPLGVMRRDDNDSRQVWRHEINPAAGTKAELPMKVIYISCEKPEQNNGER</sequence>
<dbReference type="GeneID" id="90985776"/>
<name>A0A6L5YBP7_9BACT</name>
<dbReference type="Proteomes" id="UP000473699">
    <property type="component" value="Unassembled WGS sequence"/>
</dbReference>
<dbReference type="RefSeq" id="WP_154528070.1">
    <property type="nucleotide sequence ID" value="NZ_JAXDZJ010000101.1"/>
</dbReference>
<dbReference type="GO" id="GO:0006813">
    <property type="term" value="P:potassium ion transport"/>
    <property type="evidence" value="ECO:0007669"/>
    <property type="project" value="InterPro"/>
</dbReference>
<protein>
    <recommendedName>
        <fullName evidence="1">RCK N-terminal domain-containing protein</fullName>
    </recommendedName>
</protein>
<evidence type="ECO:0000313" key="3">
    <source>
        <dbReference type="Proteomes" id="UP000473699"/>
    </source>
</evidence>
<organism evidence="2 3">
    <name type="scientific">Pyramidobacter porci</name>
    <dbReference type="NCBI Taxonomy" id="2605789"/>
    <lineage>
        <taxon>Bacteria</taxon>
        <taxon>Thermotogati</taxon>
        <taxon>Synergistota</taxon>
        <taxon>Synergistia</taxon>
        <taxon>Synergistales</taxon>
        <taxon>Dethiosulfovibrionaceae</taxon>
        <taxon>Pyramidobacter</taxon>
    </lineage>
</organism>
<dbReference type="Pfam" id="PF02254">
    <property type="entry name" value="TrkA_N"/>
    <property type="match status" value="1"/>
</dbReference>
<evidence type="ECO:0000313" key="2">
    <source>
        <dbReference type="EMBL" id="MST54962.1"/>
    </source>
</evidence>
<proteinExistence type="predicted"/>
<dbReference type="InterPro" id="IPR003148">
    <property type="entry name" value="RCK_N"/>
</dbReference>
<dbReference type="PANTHER" id="PTHR43833:SF9">
    <property type="entry name" value="POTASSIUM CHANNEL PROTEIN YUGO-RELATED"/>
    <property type="match status" value="1"/>
</dbReference>
<dbReference type="SUPFAM" id="SSF51735">
    <property type="entry name" value="NAD(P)-binding Rossmann-fold domains"/>
    <property type="match status" value="1"/>
</dbReference>
<dbReference type="InterPro" id="IPR036291">
    <property type="entry name" value="NAD(P)-bd_dom_sf"/>
</dbReference>
<gene>
    <name evidence="2" type="ORF">FYJ74_02705</name>
</gene>
<feature type="domain" description="RCK N-terminal" evidence="1">
    <location>
        <begin position="10"/>
        <end position="133"/>
    </location>
</feature>
<keyword evidence="3" id="KW-1185">Reference proteome</keyword>
<dbReference type="InterPro" id="IPR050721">
    <property type="entry name" value="Trk_Ktr_HKT_K-transport"/>
</dbReference>
<dbReference type="EMBL" id="VUNH01000002">
    <property type="protein sequence ID" value="MST54962.1"/>
    <property type="molecule type" value="Genomic_DNA"/>
</dbReference>